<name>A0A4U5MUC4_STECR</name>
<gene>
    <name evidence="2" type="ORF">L596_020454</name>
</gene>
<feature type="region of interest" description="Disordered" evidence="1">
    <location>
        <begin position="69"/>
        <end position="90"/>
    </location>
</feature>
<keyword evidence="3" id="KW-1185">Reference proteome</keyword>
<reference evidence="2 3" key="2">
    <citation type="journal article" date="2019" name="G3 (Bethesda)">
        <title>Hybrid Assembly of the Genome of the Entomopathogenic Nematode Steinernema carpocapsae Identifies the X-Chromosome.</title>
        <authorList>
            <person name="Serra L."/>
            <person name="Macchietto M."/>
            <person name="Macias-Munoz A."/>
            <person name="McGill C.J."/>
            <person name="Rodriguez I.M."/>
            <person name="Rodriguez B."/>
            <person name="Murad R."/>
            <person name="Mortazavi A."/>
        </authorList>
    </citation>
    <scope>NUCLEOTIDE SEQUENCE [LARGE SCALE GENOMIC DNA]</scope>
    <source>
        <strain evidence="2 3">ALL</strain>
    </source>
</reference>
<dbReference type="Proteomes" id="UP000298663">
    <property type="component" value="Unassembled WGS sequence"/>
</dbReference>
<evidence type="ECO:0000313" key="2">
    <source>
        <dbReference type="EMBL" id="TKR73103.1"/>
    </source>
</evidence>
<protein>
    <submittedName>
        <fullName evidence="2">Uncharacterized protein</fullName>
    </submittedName>
</protein>
<sequence length="116" mass="13032">MCLICFYALLLTRESRKVDNTLSHAMWDSSWWDPKGALAQRAIFLRSSYSNPHSRSRFAAQKFLPGTGAFDENKKCGQKQKTTKSGGDTENEEVFASLNIVESPSDKKSLKRIAKA</sequence>
<proteinExistence type="predicted"/>
<organism evidence="2 3">
    <name type="scientific">Steinernema carpocapsae</name>
    <name type="common">Entomopathogenic nematode</name>
    <dbReference type="NCBI Taxonomy" id="34508"/>
    <lineage>
        <taxon>Eukaryota</taxon>
        <taxon>Metazoa</taxon>
        <taxon>Ecdysozoa</taxon>
        <taxon>Nematoda</taxon>
        <taxon>Chromadorea</taxon>
        <taxon>Rhabditida</taxon>
        <taxon>Tylenchina</taxon>
        <taxon>Panagrolaimomorpha</taxon>
        <taxon>Strongyloidoidea</taxon>
        <taxon>Steinernematidae</taxon>
        <taxon>Steinernema</taxon>
    </lineage>
</organism>
<accession>A0A4U5MUC4</accession>
<reference evidence="2 3" key="1">
    <citation type="journal article" date="2015" name="Genome Biol.">
        <title>Comparative genomics of Steinernema reveals deeply conserved gene regulatory networks.</title>
        <authorList>
            <person name="Dillman A.R."/>
            <person name="Macchietto M."/>
            <person name="Porter C.F."/>
            <person name="Rogers A."/>
            <person name="Williams B."/>
            <person name="Antoshechkin I."/>
            <person name="Lee M.M."/>
            <person name="Goodwin Z."/>
            <person name="Lu X."/>
            <person name="Lewis E.E."/>
            <person name="Goodrich-Blair H."/>
            <person name="Stock S.P."/>
            <person name="Adams B.J."/>
            <person name="Sternberg P.W."/>
            <person name="Mortazavi A."/>
        </authorList>
    </citation>
    <scope>NUCLEOTIDE SEQUENCE [LARGE SCALE GENOMIC DNA]</scope>
    <source>
        <strain evidence="2 3">ALL</strain>
    </source>
</reference>
<evidence type="ECO:0000313" key="3">
    <source>
        <dbReference type="Proteomes" id="UP000298663"/>
    </source>
</evidence>
<dbReference type="AlphaFoldDB" id="A0A4U5MUC4"/>
<comment type="caution">
    <text evidence="2">The sequence shown here is derived from an EMBL/GenBank/DDBJ whole genome shotgun (WGS) entry which is preliminary data.</text>
</comment>
<evidence type="ECO:0000256" key="1">
    <source>
        <dbReference type="SAM" id="MobiDB-lite"/>
    </source>
</evidence>
<dbReference type="EMBL" id="AZBU02000006">
    <property type="protein sequence ID" value="TKR73103.1"/>
    <property type="molecule type" value="Genomic_DNA"/>
</dbReference>